<dbReference type="AlphaFoldDB" id="A0A0X8FA85"/>
<dbReference type="EC" id="2.3.1.-" evidence="6"/>
<reference evidence="10 12" key="1">
    <citation type="journal article" date="2016" name="Genome Announc.">
        <title>Complete Genome Sequences of Aerococcus christensenii CCUG 28831T, Aerococcus sanguinicola CCUG 43001T, Aerococcus urinae CCUG 36881T, Aerococcus urinaeequi CCUG 28094T, Aerococcus urinaehominis CCUG 42038 BT, and Aerococcus viridans CCUG 4311T.</title>
        <authorList>
            <person name="Carkaci D."/>
            <person name="Dargis R."/>
            <person name="Nielsen X.C."/>
            <person name="Skovgaard O."/>
            <person name="Fuursted K."/>
            <person name="Christensen J.J."/>
        </authorList>
    </citation>
    <scope>NUCLEOTIDE SEQUENCE [LARGE SCALE GENOMIC DNA]</scope>
    <source>
        <strain evidence="10 12">CCUG43001</strain>
    </source>
</reference>
<comment type="similarity">
    <text evidence="2 6">Belongs to the 2-oxoacid dehydrogenase family.</text>
</comment>
<dbReference type="InterPro" id="IPR023213">
    <property type="entry name" value="CAT-like_dom_sf"/>
</dbReference>
<feature type="domain" description="Lipoyl-binding" evidence="8">
    <location>
        <begin position="2"/>
        <end position="77"/>
    </location>
</feature>
<feature type="compositionally biased region" description="Low complexity" evidence="7">
    <location>
        <begin position="282"/>
        <end position="295"/>
    </location>
</feature>
<name>A0A0X8FA85_9LACT</name>
<dbReference type="RefSeq" id="WP_067972461.1">
    <property type="nucleotide sequence ID" value="NZ_CAJHKM010000004.1"/>
</dbReference>
<reference evidence="12" key="2">
    <citation type="submission" date="2016-01" db="EMBL/GenBank/DDBJ databases">
        <title>Six Aerococcus type strain genome sequencing and assembly using PacBio and Illumina Hiseq.</title>
        <authorList>
            <person name="Carkaci D."/>
            <person name="Dargis R."/>
            <person name="Nielsen X.C."/>
            <person name="Skovgaard O."/>
            <person name="Fuursted K."/>
            <person name="Christensen J.J."/>
        </authorList>
    </citation>
    <scope>NUCLEOTIDE SEQUENCE [LARGE SCALE GENOMIC DNA]</scope>
    <source>
        <strain evidence="12">CCUG43001</strain>
    </source>
</reference>
<evidence type="ECO:0000313" key="11">
    <source>
        <dbReference type="EMBL" id="PKZ21641.1"/>
    </source>
</evidence>
<dbReference type="EMBL" id="PKGY01000003">
    <property type="protein sequence ID" value="PKZ21641.1"/>
    <property type="molecule type" value="Genomic_DNA"/>
</dbReference>
<comment type="cofactor">
    <cofactor evidence="1 6">
        <name>(R)-lipoate</name>
        <dbReference type="ChEBI" id="CHEBI:83088"/>
    </cofactor>
</comment>
<dbReference type="Pfam" id="PF00364">
    <property type="entry name" value="Biotin_lipoyl"/>
    <property type="match status" value="2"/>
</dbReference>
<keyword evidence="5 6" id="KW-0012">Acyltransferase</keyword>
<dbReference type="FunFam" id="3.30.559.10:FF:000007">
    <property type="entry name" value="Dihydrolipoamide acetyltransferase component of pyruvate dehydrogenase complex"/>
    <property type="match status" value="1"/>
</dbReference>
<dbReference type="PANTHER" id="PTHR43178:SF5">
    <property type="entry name" value="LIPOAMIDE ACYLTRANSFERASE COMPONENT OF BRANCHED-CHAIN ALPHA-KETO ACID DEHYDROGENASE COMPLEX, MITOCHONDRIAL"/>
    <property type="match status" value="1"/>
</dbReference>
<evidence type="ECO:0000256" key="3">
    <source>
        <dbReference type="ARBA" id="ARBA00022679"/>
    </source>
</evidence>
<dbReference type="Gene3D" id="3.30.559.10">
    <property type="entry name" value="Chloramphenicol acetyltransferase-like domain"/>
    <property type="match status" value="1"/>
</dbReference>
<evidence type="ECO:0000313" key="13">
    <source>
        <dbReference type="Proteomes" id="UP000234239"/>
    </source>
</evidence>
<keyword evidence="4 6" id="KW-0450">Lipoyl</keyword>
<dbReference type="SUPFAM" id="SSF52777">
    <property type="entry name" value="CoA-dependent acyltransferases"/>
    <property type="match status" value="1"/>
</dbReference>
<feature type="compositionally biased region" description="Low complexity" evidence="7">
    <location>
        <begin position="223"/>
        <end position="237"/>
    </location>
</feature>
<gene>
    <name evidence="10" type="ORF">AWM72_02110</name>
    <name evidence="11" type="ORF">CYJ28_06985</name>
</gene>
<dbReference type="PANTHER" id="PTHR43178">
    <property type="entry name" value="DIHYDROLIPOAMIDE ACETYLTRANSFERASE COMPONENT OF PYRUVATE DEHYDROGENASE COMPLEX"/>
    <property type="match status" value="1"/>
</dbReference>
<feature type="region of interest" description="Disordered" evidence="7">
    <location>
        <begin position="84"/>
        <end position="115"/>
    </location>
</feature>
<dbReference type="PROSITE" id="PS00189">
    <property type="entry name" value="LIPOYL"/>
    <property type="match status" value="2"/>
</dbReference>
<evidence type="ECO:0000259" key="8">
    <source>
        <dbReference type="PROSITE" id="PS50968"/>
    </source>
</evidence>
<feature type="domain" description="Peripheral subunit-binding (PSBD)" evidence="9">
    <location>
        <begin position="242"/>
        <end position="279"/>
    </location>
</feature>
<evidence type="ECO:0000256" key="7">
    <source>
        <dbReference type="SAM" id="MobiDB-lite"/>
    </source>
</evidence>
<evidence type="ECO:0000256" key="1">
    <source>
        <dbReference type="ARBA" id="ARBA00001938"/>
    </source>
</evidence>
<dbReference type="InterPro" id="IPR000089">
    <property type="entry name" value="Biotin_lipoyl"/>
</dbReference>
<dbReference type="PROSITE" id="PS51826">
    <property type="entry name" value="PSBD"/>
    <property type="match status" value="1"/>
</dbReference>
<dbReference type="GO" id="GO:0005737">
    <property type="term" value="C:cytoplasm"/>
    <property type="evidence" value="ECO:0007669"/>
    <property type="project" value="TreeGrafter"/>
</dbReference>
<dbReference type="CDD" id="cd06849">
    <property type="entry name" value="lipoyl_domain"/>
    <property type="match status" value="2"/>
</dbReference>
<organism evidence="10 12">
    <name type="scientific">Aerococcus sanguinicola</name>
    <dbReference type="NCBI Taxonomy" id="119206"/>
    <lineage>
        <taxon>Bacteria</taxon>
        <taxon>Bacillati</taxon>
        <taxon>Bacillota</taxon>
        <taxon>Bacilli</taxon>
        <taxon>Lactobacillales</taxon>
        <taxon>Aerococcaceae</taxon>
        <taxon>Aerococcus</taxon>
    </lineage>
</organism>
<dbReference type="SUPFAM" id="SSF51230">
    <property type="entry name" value="Single hybrid motif"/>
    <property type="match status" value="2"/>
</dbReference>
<dbReference type="EMBL" id="CP014160">
    <property type="protein sequence ID" value="AMB93629.1"/>
    <property type="molecule type" value="Genomic_DNA"/>
</dbReference>
<feature type="compositionally biased region" description="Low complexity" evidence="7">
    <location>
        <begin position="87"/>
        <end position="97"/>
    </location>
</feature>
<dbReference type="InterPro" id="IPR004167">
    <property type="entry name" value="PSBD"/>
</dbReference>
<dbReference type="GO" id="GO:0031405">
    <property type="term" value="F:lipoic acid binding"/>
    <property type="evidence" value="ECO:0007669"/>
    <property type="project" value="TreeGrafter"/>
</dbReference>
<sequence length="550" mass="59031">MAYIFNMPDVGEGMAEGEIVAWDVKVGDEVQEEDTLVEIQNDKSVEEITSPVTGKVTKLYYEEGDLAMVGEPLIAFEGEGLEDNEAEAAPASTPESPAQEEKAEDPASSNKGGGSYYKFRLPDVGEGMAEGEIVSWLVSEGDEITEEDSLVEIQNDKSVEEVASPVAGTVKKILVEAGTIANVGDVLAEIDSPEHNGEDDGAEDTSTPSQPAQEAKADEGNDDATGGAASAPATADPNRVIQAMPSVRKYARDKGVDISLVNGTGKNGQITRDDIDNFDPNAQAASSQEASQEAAPAKEEKAAKKSPAPAPTVSNEDLVERVKISPMRRIISESMTTSKFTAPQVSLFMDVEVSKLWDHRKKFKGIAAERDVKLTFLPYVVKALVAAVKKYPMLNASIDEENREYILKKYYNVGIATDTDNGLFVPNIKNANQKSMFEIANEINEKAAKAHAGELTNEEMGDGTITISNIGSAGGEFFTPILNFPEVAILGFGAIKQEPVVNDEGELAVGRVLKLSLTFDHRIVDGAVGQRCLNEVARLLSEPELLLMEG</sequence>
<keyword evidence="12" id="KW-1185">Reference proteome</keyword>
<dbReference type="InterPro" id="IPR001078">
    <property type="entry name" value="2-oxoacid_DH_actylTfrase"/>
</dbReference>
<feature type="region of interest" description="Disordered" evidence="7">
    <location>
        <begin position="259"/>
        <end position="317"/>
    </location>
</feature>
<evidence type="ECO:0000256" key="4">
    <source>
        <dbReference type="ARBA" id="ARBA00022823"/>
    </source>
</evidence>
<dbReference type="Pfam" id="PF02817">
    <property type="entry name" value="E3_binding"/>
    <property type="match status" value="1"/>
</dbReference>
<evidence type="ECO:0000256" key="2">
    <source>
        <dbReference type="ARBA" id="ARBA00007317"/>
    </source>
</evidence>
<dbReference type="GO" id="GO:0016407">
    <property type="term" value="F:acetyltransferase activity"/>
    <property type="evidence" value="ECO:0007669"/>
    <property type="project" value="TreeGrafter"/>
</dbReference>
<dbReference type="Gene3D" id="2.40.50.100">
    <property type="match status" value="2"/>
</dbReference>
<evidence type="ECO:0000256" key="6">
    <source>
        <dbReference type="RuleBase" id="RU003423"/>
    </source>
</evidence>
<dbReference type="SUPFAM" id="SSF47005">
    <property type="entry name" value="Peripheral subunit-binding domain of 2-oxo acid dehydrogenase complex"/>
    <property type="match status" value="1"/>
</dbReference>
<feature type="domain" description="Lipoyl-binding" evidence="8">
    <location>
        <begin position="116"/>
        <end position="191"/>
    </location>
</feature>
<protein>
    <recommendedName>
        <fullName evidence="6">Dihydrolipoamide acetyltransferase component of pyruvate dehydrogenase complex</fullName>
        <ecNumber evidence="6">2.3.1.-</ecNumber>
    </recommendedName>
</protein>
<dbReference type="Gene3D" id="4.10.320.10">
    <property type="entry name" value="E3-binding domain"/>
    <property type="match status" value="1"/>
</dbReference>
<feature type="region of interest" description="Disordered" evidence="7">
    <location>
        <begin position="186"/>
        <end position="239"/>
    </location>
</feature>
<dbReference type="Pfam" id="PF00198">
    <property type="entry name" value="2-oxoacid_dh"/>
    <property type="match status" value="1"/>
</dbReference>
<dbReference type="InterPro" id="IPR003016">
    <property type="entry name" value="2-oxoA_DH_lipoyl-BS"/>
</dbReference>
<dbReference type="InterPro" id="IPR050743">
    <property type="entry name" value="2-oxoacid_DH_E2_comp"/>
</dbReference>
<dbReference type="Proteomes" id="UP000234239">
    <property type="component" value="Unassembled WGS sequence"/>
</dbReference>
<dbReference type="OrthoDB" id="9805770at2"/>
<dbReference type="PROSITE" id="PS50968">
    <property type="entry name" value="BIOTINYL_LIPOYL"/>
    <property type="match status" value="2"/>
</dbReference>
<reference evidence="11 13" key="3">
    <citation type="submission" date="2017-12" db="EMBL/GenBank/DDBJ databases">
        <title>Phylogenetic diversity of female urinary microbiome.</title>
        <authorList>
            <person name="Thomas-White K."/>
            <person name="Wolfe A.J."/>
        </authorList>
    </citation>
    <scope>NUCLEOTIDE SEQUENCE [LARGE SCALE GENOMIC DNA]</scope>
    <source>
        <strain evidence="11 13">UMB0139</strain>
    </source>
</reference>
<dbReference type="InterPro" id="IPR036625">
    <property type="entry name" value="E3-bd_dom_sf"/>
</dbReference>
<evidence type="ECO:0000256" key="5">
    <source>
        <dbReference type="ARBA" id="ARBA00023315"/>
    </source>
</evidence>
<dbReference type="GeneID" id="92902863"/>
<feature type="compositionally biased region" description="Polar residues" evidence="7">
    <location>
        <begin position="261"/>
        <end position="270"/>
    </location>
</feature>
<keyword evidence="3 6" id="KW-0808">Transferase</keyword>
<proteinExistence type="inferred from homology"/>
<evidence type="ECO:0000259" key="9">
    <source>
        <dbReference type="PROSITE" id="PS51826"/>
    </source>
</evidence>
<dbReference type="KEGG" id="asan:AWM72_02110"/>
<dbReference type="InterPro" id="IPR011053">
    <property type="entry name" value="Single_hybrid_motif"/>
</dbReference>
<accession>A0A0X8FA85</accession>
<evidence type="ECO:0000313" key="12">
    <source>
        <dbReference type="Proteomes" id="UP000069912"/>
    </source>
</evidence>
<dbReference type="Proteomes" id="UP000069912">
    <property type="component" value="Chromosome"/>
</dbReference>
<evidence type="ECO:0000313" key="10">
    <source>
        <dbReference type="EMBL" id="AMB93629.1"/>
    </source>
</evidence>